<keyword evidence="2 3" id="KW-0560">Oxidoreductase</keyword>
<dbReference type="Pfam" id="PF13561">
    <property type="entry name" value="adh_short_C2"/>
    <property type="match status" value="1"/>
</dbReference>
<dbReference type="InterPro" id="IPR036291">
    <property type="entry name" value="NAD(P)-bd_dom_sf"/>
</dbReference>
<comment type="similarity">
    <text evidence="1">Belongs to the short-chain dehydrogenases/reductases (SDR) family.</text>
</comment>
<dbReference type="InterPro" id="IPR002347">
    <property type="entry name" value="SDR_fam"/>
</dbReference>
<dbReference type="RefSeq" id="WP_045019627.1">
    <property type="nucleotide sequence ID" value="NZ_CP166105.1"/>
</dbReference>
<dbReference type="Gene3D" id="3.40.50.720">
    <property type="entry name" value="NAD(P)-binding Rossmann-like Domain"/>
    <property type="match status" value="1"/>
</dbReference>
<dbReference type="PANTHER" id="PTHR43639:SF1">
    <property type="entry name" value="SHORT-CHAIN DEHYDROGENASE_REDUCTASE FAMILY PROTEIN"/>
    <property type="match status" value="1"/>
</dbReference>
<sequence>MSNRVLIVTGGSRGIGAATSELAAQRGYAVLVNYVGNSAAAEALCAKIHNAGGTALSIQADVSQEADIDRIFEAADRMGRLAGLVNNAGVVDVAARVEDFDFDRLTRMFSINTLGTILCSGRAVRRLSTRHGGQGGSIVNVTSAAAKLGSPGTYVDYAASKGAIDTFTVGMALEVAAEGIRVNGVCPGIIDTDIHASGGDPGRAARMARDLPMGRTGTALEVAQAIVWLMSDEASYTTGSVINVAGGRGIFP</sequence>
<protein>
    <submittedName>
        <fullName evidence="3">Sugar dehydrogenase</fullName>
        <ecNumber evidence="3">1.1.1.47</ecNumber>
    </submittedName>
</protein>
<dbReference type="GO" id="GO:0047936">
    <property type="term" value="F:glucose 1-dehydrogenase [NAD(P)+] activity"/>
    <property type="evidence" value="ECO:0007669"/>
    <property type="project" value="UniProtKB-EC"/>
</dbReference>
<dbReference type="EC" id="1.1.1.47" evidence="3"/>
<evidence type="ECO:0000313" key="4">
    <source>
        <dbReference type="Proteomes" id="UP000032564"/>
    </source>
</evidence>
<dbReference type="PRINTS" id="PR00080">
    <property type="entry name" value="SDRFAMILY"/>
</dbReference>
<evidence type="ECO:0000313" key="3">
    <source>
        <dbReference type="EMBL" id="KJF72799.1"/>
    </source>
</evidence>
<comment type="caution">
    <text evidence="3">The sequence shown here is derived from an EMBL/GenBank/DDBJ whole genome shotgun (WGS) entry which is preliminary data.</text>
</comment>
<reference evidence="3 4" key="1">
    <citation type="submission" date="2014-12" db="EMBL/GenBank/DDBJ databases">
        <authorList>
            <person name="Kuzmanovic N."/>
            <person name="Pulawska J."/>
            <person name="Obradovic A."/>
        </authorList>
    </citation>
    <scope>NUCLEOTIDE SEQUENCE [LARGE SCALE GENOMIC DNA]</scope>
    <source>
        <strain evidence="3 4">KFB 330</strain>
    </source>
</reference>
<dbReference type="PROSITE" id="PS00061">
    <property type="entry name" value="ADH_SHORT"/>
    <property type="match status" value="1"/>
</dbReference>
<accession>A0ABR5D6X9</accession>
<dbReference type="CDD" id="cd05233">
    <property type="entry name" value="SDR_c"/>
    <property type="match status" value="1"/>
</dbReference>
<dbReference type="InterPro" id="IPR020904">
    <property type="entry name" value="Sc_DH/Rdtase_CS"/>
</dbReference>
<dbReference type="PRINTS" id="PR00081">
    <property type="entry name" value="GDHRDH"/>
</dbReference>
<organism evidence="3 4">
    <name type="scientific">Agrobacterium arsenijevicii</name>
    <dbReference type="NCBI Taxonomy" id="1585697"/>
    <lineage>
        <taxon>Bacteria</taxon>
        <taxon>Pseudomonadati</taxon>
        <taxon>Pseudomonadota</taxon>
        <taxon>Alphaproteobacteria</taxon>
        <taxon>Hyphomicrobiales</taxon>
        <taxon>Rhizobiaceae</taxon>
        <taxon>Rhizobium/Agrobacterium group</taxon>
        <taxon>Agrobacterium</taxon>
    </lineage>
</organism>
<name>A0ABR5D6X9_9HYPH</name>
<dbReference type="PANTHER" id="PTHR43639">
    <property type="entry name" value="OXIDOREDUCTASE, SHORT-CHAIN DEHYDROGENASE/REDUCTASE FAMILY (AFU_ORTHOLOGUE AFUA_5G02870)"/>
    <property type="match status" value="1"/>
</dbReference>
<gene>
    <name evidence="3" type="ORF">RP75_14655</name>
</gene>
<proteinExistence type="inferred from homology"/>
<evidence type="ECO:0000256" key="2">
    <source>
        <dbReference type="ARBA" id="ARBA00023002"/>
    </source>
</evidence>
<dbReference type="SUPFAM" id="SSF51735">
    <property type="entry name" value="NAD(P)-binding Rossmann-fold domains"/>
    <property type="match status" value="1"/>
</dbReference>
<keyword evidence="4" id="KW-1185">Reference proteome</keyword>
<evidence type="ECO:0000256" key="1">
    <source>
        <dbReference type="ARBA" id="ARBA00006484"/>
    </source>
</evidence>
<dbReference type="Proteomes" id="UP000032564">
    <property type="component" value="Unassembled WGS sequence"/>
</dbReference>
<dbReference type="EMBL" id="JWIT01000008">
    <property type="protein sequence ID" value="KJF72799.1"/>
    <property type="molecule type" value="Genomic_DNA"/>
</dbReference>